<sequence>MSDTLRIAIIGGGIGGLTLAVALGKLSQSSPNSPNVKVDLYESTPKFTTVGAGISMYTRTWRAMQLLGLDGDVAKVAVQPPDEEETEGTFYRKSDQLADGYNFYEMKMPFGAITLHRADIVSILHSNLPSICTTHFNKKLSSYSSSPKSNFTELRFTDGTTTTTDVLIGADGIHSAVRSGMFSGGEKEFAEPVWSGTIAYRYLIPAKKLEEAFPGHQGLTKQMAYLGKNKHAVCYPISQGTQANVVLFVSQPHLEGTHYEPAWVSEVEKDFVGKEFVGWEKEVQALLDCAPQRIMKWAICVVNPLPKYVEGRVGLLGDAAHAMTPHFGAGAGQAVEDAYILSRLLTHPLLSSAPSSDIHRNLEIALKIYETVRRPVAQAITKGARDAGLLYEFNLPLDVPEVGTEVQDGEDGGGMKVMLGAIAKKIYELEEWQFKGPDVDEDWVRAKRMLADHLGLDTGLGSGGEGGE</sequence>
<keyword evidence="2" id="KW-0274">FAD</keyword>
<dbReference type="InterPro" id="IPR002938">
    <property type="entry name" value="FAD-bd"/>
</dbReference>
<evidence type="ECO:0000313" key="6">
    <source>
        <dbReference type="Proteomes" id="UP000027265"/>
    </source>
</evidence>
<keyword evidence="3" id="KW-0560">Oxidoreductase</keyword>
<dbReference type="STRING" id="933084.A0A067Q8Y3"/>
<dbReference type="HOGENOM" id="CLU_009665_6_3_1"/>
<gene>
    <name evidence="5" type="ORF">JAAARDRAFT_33536</name>
</gene>
<organism evidence="5 6">
    <name type="scientific">Jaapia argillacea MUCL 33604</name>
    <dbReference type="NCBI Taxonomy" id="933084"/>
    <lineage>
        <taxon>Eukaryota</taxon>
        <taxon>Fungi</taxon>
        <taxon>Dikarya</taxon>
        <taxon>Basidiomycota</taxon>
        <taxon>Agaricomycotina</taxon>
        <taxon>Agaricomycetes</taxon>
        <taxon>Agaricomycetidae</taxon>
        <taxon>Jaapiales</taxon>
        <taxon>Jaapiaceae</taxon>
        <taxon>Jaapia</taxon>
    </lineage>
</organism>
<protein>
    <recommendedName>
        <fullName evidence="4">FAD-binding domain-containing protein</fullName>
    </recommendedName>
</protein>
<evidence type="ECO:0000256" key="3">
    <source>
        <dbReference type="ARBA" id="ARBA00023002"/>
    </source>
</evidence>
<evidence type="ECO:0000256" key="1">
    <source>
        <dbReference type="ARBA" id="ARBA00022630"/>
    </source>
</evidence>
<dbReference type="EMBL" id="KL197715">
    <property type="protein sequence ID" value="KDQ59942.1"/>
    <property type="molecule type" value="Genomic_DNA"/>
</dbReference>
<dbReference type="InterPro" id="IPR051104">
    <property type="entry name" value="FAD_monoxygenase"/>
</dbReference>
<evidence type="ECO:0000256" key="2">
    <source>
        <dbReference type="ARBA" id="ARBA00022827"/>
    </source>
</evidence>
<dbReference type="AlphaFoldDB" id="A0A067Q8Y3"/>
<dbReference type="GO" id="GO:0071949">
    <property type="term" value="F:FAD binding"/>
    <property type="evidence" value="ECO:0007669"/>
    <property type="project" value="InterPro"/>
</dbReference>
<feature type="domain" description="FAD-binding" evidence="4">
    <location>
        <begin position="6"/>
        <end position="382"/>
    </location>
</feature>
<keyword evidence="6" id="KW-1185">Reference proteome</keyword>
<keyword evidence="1" id="KW-0285">Flavoprotein</keyword>
<dbReference type="PANTHER" id="PTHR46720">
    <property type="entry name" value="HYDROXYLASE, PUTATIVE (AFU_ORTHOLOGUE AFUA_3G01460)-RELATED"/>
    <property type="match status" value="1"/>
</dbReference>
<evidence type="ECO:0000259" key="4">
    <source>
        <dbReference type="Pfam" id="PF01494"/>
    </source>
</evidence>
<evidence type="ECO:0000313" key="5">
    <source>
        <dbReference type="EMBL" id="KDQ59942.1"/>
    </source>
</evidence>
<dbReference type="Gene3D" id="3.50.50.60">
    <property type="entry name" value="FAD/NAD(P)-binding domain"/>
    <property type="match status" value="1"/>
</dbReference>
<accession>A0A067Q8Y3</accession>
<dbReference type="PANTHER" id="PTHR46720:SF3">
    <property type="entry name" value="FAD-BINDING DOMAIN-CONTAINING PROTEIN-RELATED"/>
    <property type="match status" value="1"/>
</dbReference>
<dbReference type="SUPFAM" id="SSF54373">
    <property type="entry name" value="FAD-linked reductases, C-terminal domain"/>
    <property type="match status" value="1"/>
</dbReference>
<dbReference type="Pfam" id="PF01494">
    <property type="entry name" value="FAD_binding_3"/>
    <property type="match status" value="1"/>
</dbReference>
<dbReference type="OrthoDB" id="417877at2759"/>
<dbReference type="Proteomes" id="UP000027265">
    <property type="component" value="Unassembled WGS sequence"/>
</dbReference>
<name>A0A067Q8Y3_9AGAM</name>
<dbReference type="SUPFAM" id="SSF51905">
    <property type="entry name" value="FAD/NAD(P)-binding domain"/>
    <property type="match status" value="1"/>
</dbReference>
<reference evidence="6" key="1">
    <citation type="journal article" date="2014" name="Proc. Natl. Acad. Sci. U.S.A.">
        <title>Extensive sampling of basidiomycete genomes demonstrates inadequacy of the white-rot/brown-rot paradigm for wood decay fungi.</title>
        <authorList>
            <person name="Riley R."/>
            <person name="Salamov A.A."/>
            <person name="Brown D.W."/>
            <person name="Nagy L.G."/>
            <person name="Floudas D."/>
            <person name="Held B.W."/>
            <person name="Levasseur A."/>
            <person name="Lombard V."/>
            <person name="Morin E."/>
            <person name="Otillar R."/>
            <person name="Lindquist E.A."/>
            <person name="Sun H."/>
            <person name="LaButti K.M."/>
            <person name="Schmutz J."/>
            <person name="Jabbour D."/>
            <person name="Luo H."/>
            <person name="Baker S.E."/>
            <person name="Pisabarro A.G."/>
            <person name="Walton J.D."/>
            <person name="Blanchette R.A."/>
            <person name="Henrissat B."/>
            <person name="Martin F."/>
            <person name="Cullen D."/>
            <person name="Hibbett D.S."/>
            <person name="Grigoriev I.V."/>
        </authorList>
    </citation>
    <scope>NUCLEOTIDE SEQUENCE [LARGE SCALE GENOMIC DNA]</scope>
    <source>
        <strain evidence="6">MUCL 33604</strain>
    </source>
</reference>
<dbReference type="GO" id="GO:0044550">
    <property type="term" value="P:secondary metabolite biosynthetic process"/>
    <property type="evidence" value="ECO:0007669"/>
    <property type="project" value="TreeGrafter"/>
</dbReference>
<dbReference type="PRINTS" id="PR00420">
    <property type="entry name" value="RNGMNOXGNASE"/>
</dbReference>
<dbReference type="InParanoid" id="A0A067Q8Y3"/>
<dbReference type="InterPro" id="IPR036188">
    <property type="entry name" value="FAD/NAD-bd_sf"/>
</dbReference>
<dbReference type="GO" id="GO:0016491">
    <property type="term" value="F:oxidoreductase activity"/>
    <property type="evidence" value="ECO:0007669"/>
    <property type="project" value="UniProtKB-KW"/>
</dbReference>
<proteinExistence type="predicted"/>